<dbReference type="GO" id="GO:0044547">
    <property type="term" value="F:DNA topoisomerase binding"/>
    <property type="evidence" value="ECO:0007669"/>
    <property type="project" value="TreeGrafter"/>
</dbReference>
<keyword evidence="4" id="KW-1185">Reference proteome</keyword>
<dbReference type="GO" id="GO:0003697">
    <property type="term" value="F:single-stranded DNA binding"/>
    <property type="evidence" value="ECO:0007669"/>
    <property type="project" value="TreeGrafter"/>
</dbReference>
<protein>
    <submittedName>
        <fullName evidence="3">Histone-lysine N-methyltransferase SETMAR</fullName>
    </submittedName>
</protein>
<dbReference type="GO" id="GO:0000014">
    <property type="term" value="F:single-stranded DNA endodeoxyribonuclease activity"/>
    <property type="evidence" value="ECO:0007669"/>
    <property type="project" value="TreeGrafter"/>
</dbReference>
<feature type="signal peptide" evidence="1">
    <location>
        <begin position="1"/>
        <end position="19"/>
    </location>
</feature>
<dbReference type="PANTHER" id="PTHR46060:SF2">
    <property type="entry name" value="HISTONE-LYSINE N-METHYLTRANSFERASE SETMAR"/>
    <property type="match status" value="1"/>
</dbReference>
<keyword evidence="1" id="KW-0732">Signal</keyword>
<dbReference type="GO" id="GO:0000793">
    <property type="term" value="C:condensed chromosome"/>
    <property type="evidence" value="ECO:0007669"/>
    <property type="project" value="TreeGrafter"/>
</dbReference>
<dbReference type="GO" id="GO:0000729">
    <property type="term" value="P:DNA double-strand break processing"/>
    <property type="evidence" value="ECO:0007669"/>
    <property type="project" value="TreeGrafter"/>
</dbReference>
<dbReference type="PANTHER" id="PTHR46060">
    <property type="entry name" value="MARINER MOS1 TRANSPOSASE-LIKE PROTEIN"/>
    <property type="match status" value="1"/>
</dbReference>
<dbReference type="GO" id="GO:0003690">
    <property type="term" value="F:double-stranded DNA binding"/>
    <property type="evidence" value="ECO:0007669"/>
    <property type="project" value="TreeGrafter"/>
</dbReference>
<dbReference type="EMBL" id="BMAU01021294">
    <property type="protein sequence ID" value="GFY10060.1"/>
    <property type="molecule type" value="Genomic_DNA"/>
</dbReference>
<name>A0A8X6SER8_TRICX</name>
<evidence type="ECO:0000256" key="1">
    <source>
        <dbReference type="SAM" id="SignalP"/>
    </source>
</evidence>
<dbReference type="GO" id="GO:0042800">
    <property type="term" value="F:histone H3K4 methyltransferase activity"/>
    <property type="evidence" value="ECO:0007669"/>
    <property type="project" value="TreeGrafter"/>
</dbReference>
<dbReference type="Gene3D" id="1.10.10.1450">
    <property type="match status" value="1"/>
</dbReference>
<dbReference type="Pfam" id="PF17906">
    <property type="entry name" value="HTH_48"/>
    <property type="match status" value="1"/>
</dbReference>
<evidence type="ECO:0000313" key="3">
    <source>
        <dbReference type="EMBL" id="GFY10060.1"/>
    </source>
</evidence>
<dbReference type="GO" id="GO:0044774">
    <property type="term" value="P:mitotic DNA integrity checkpoint signaling"/>
    <property type="evidence" value="ECO:0007669"/>
    <property type="project" value="TreeGrafter"/>
</dbReference>
<evidence type="ECO:0000259" key="2">
    <source>
        <dbReference type="Pfam" id="PF17906"/>
    </source>
</evidence>
<proteinExistence type="predicted"/>
<dbReference type="GO" id="GO:0005634">
    <property type="term" value="C:nucleus"/>
    <property type="evidence" value="ECO:0007669"/>
    <property type="project" value="TreeGrafter"/>
</dbReference>
<dbReference type="GO" id="GO:0046975">
    <property type="term" value="F:histone H3K36 methyltransferase activity"/>
    <property type="evidence" value="ECO:0007669"/>
    <property type="project" value="TreeGrafter"/>
</dbReference>
<accession>A0A8X6SER8</accession>
<gene>
    <name evidence="3" type="primary">EAI_04805</name>
    <name evidence="3" type="ORF">TNCV_1946051</name>
</gene>
<dbReference type="GO" id="GO:0035861">
    <property type="term" value="C:site of double-strand break"/>
    <property type="evidence" value="ECO:0007669"/>
    <property type="project" value="TreeGrafter"/>
</dbReference>
<dbReference type="GO" id="GO:0031297">
    <property type="term" value="P:replication fork processing"/>
    <property type="evidence" value="ECO:0007669"/>
    <property type="project" value="TreeGrafter"/>
</dbReference>
<dbReference type="InterPro" id="IPR052709">
    <property type="entry name" value="Transposase-MT_Hybrid"/>
</dbReference>
<sequence length="148" mass="16849">MRVKSVKVLMLTWVWTVDASPKSYLRLLLIAPGGTRNVYKPGFFFDKGENASQLAEIVNGVYGADTITANYVQFWFRRFRSGTFDVKDAPRTGRPVVENVNKITEIIEVDWHVSSSVAQELKINHKIVLNHLRKIDSKRSSMFGCNTN</sequence>
<feature type="domain" description="Mos1 transposase HTH" evidence="2">
    <location>
        <begin position="43"/>
        <end position="82"/>
    </location>
</feature>
<reference evidence="3" key="1">
    <citation type="submission" date="2020-08" db="EMBL/GenBank/DDBJ databases">
        <title>Multicomponent nature underlies the extraordinary mechanical properties of spider dragline silk.</title>
        <authorList>
            <person name="Kono N."/>
            <person name="Nakamura H."/>
            <person name="Mori M."/>
            <person name="Yoshida Y."/>
            <person name="Ohtoshi R."/>
            <person name="Malay A.D."/>
            <person name="Moran D.A.P."/>
            <person name="Tomita M."/>
            <person name="Numata K."/>
            <person name="Arakawa K."/>
        </authorList>
    </citation>
    <scope>NUCLEOTIDE SEQUENCE</scope>
</reference>
<dbReference type="InterPro" id="IPR041426">
    <property type="entry name" value="Mos1_HTH"/>
</dbReference>
<evidence type="ECO:0000313" key="4">
    <source>
        <dbReference type="Proteomes" id="UP000887159"/>
    </source>
</evidence>
<dbReference type="GO" id="GO:0006303">
    <property type="term" value="P:double-strand break repair via nonhomologous end joining"/>
    <property type="evidence" value="ECO:0007669"/>
    <property type="project" value="TreeGrafter"/>
</dbReference>
<dbReference type="GO" id="GO:0015074">
    <property type="term" value="P:DNA integration"/>
    <property type="evidence" value="ECO:0007669"/>
    <property type="project" value="TreeGrafter"/>
</dbReference>
<feature type="chain" id="PRO_5036442697" evidence="1">
    <location>
        <begin position="20"/>
        <end position="148"/>
    </location>
</feature>
<comment type="caution">
    <text evidence="3">The sequence shown here is derived from an EMBL/GenBank/DDBJ whole genome shotgun (WGS) entry which is preliminary data.</text>
</comment>
<organism evidence="3 4">
    <name type="scientific">Trichonephila clavipes</name>
    <name type="common">Golden silk orbweaver</name>
    <name type="synonym">Nephila clavipes</name>
    <dbReference type="NCBI Taxonomy" id="2585209"/>
    <lineage>
        <taxon>Eukaryota</taxon>
        <taxon>Metazoa</taxon>
        <taxon>Ecdysozoa</taxon>
        <taxon>Arthropoda</taxon>
        <taxon>Chelicerata</taxon>
        <taxon>Arachnida</taxon>
        <taxon>Araneae</taxon>
        <taxon>Araneomorphae</taxon>
        <taxon>Entelegynae</taxon>
        <taxon>Araneoidea</taxon>
        <taxon>Nephilidae</taxon>
        <taxon>Trichonephila</taxon>
    </lineage>
</organism>
<dbReference type="AlphaFoldDB" id="A0A8X6SER8"/>
<dbReference type="Proteomes" id="UP000887159">
    <property type="component" value="Unassembled WGS sequence"/>
</dbReference>